<keyword evidence="2" id="KW-1003">Cell membrane</keyword>
<evidence type="ECO:0000256" key="5">
    <source>
        <dbReference type="ARBA" id="ARBA00022989"/>
    </source>
</evidence>
<dbReference type="GO" id="GO:0022857">
    <property type="term" value="F:transmembrane transporter activity"/>
    <property type="evidence" value="ECO:0007669"/>
    <property type="project" value="UniProtKB-UniRule"/>
</dbReference>
<name>A0A327M6I2_9PROT</name>
<protein>
    <recommendedName>
        <fullName evidence="7">TRAP transporter large permease protein</fullName>
    </recommendedName>
</protein>
<evidence type="ECO:0000256" key="1">
    <source>
        <dbReference type="ARBA" id="ARBA00004429"/>
    </source>
</evidence>
<evidence type="ECO:0000256" key="6">
    <source>
        <dbReference type="ARBA" id="ARBA00023136"/>
    </source>
</evidence>
<dbReference type="PANTHER" id="PTHR33362:SF4">
    <property type="entry name" value="2,3-DIKETO-L-GULONATE TRAP TRANSPORTER LARGE PERMEASE PROTEIN YIAN"/>
    <property type="match status" value="1"/>
</dbReference>
<feature type="transmembrane region" description="Helical" evidence="7">
    <location>
        <begin position="278"/>
        <end position="296"/>
    </location>
</feature>
<dbReference type="InterPro" id="IPR010656">
    <property type="entry name" value="DctM"/>
</dbReference>
<dbReference type="PIRSF" id="PIRSF006066">
    <property type="entry name" value="HI0050"/>
    <property type="match status" value="1"/>
</dbReference>
<dbReference type="InterPro" id="IPR004681">
    <property type="entry name" value="TRAP_DctM"/>
</dbReference>
<dbReference type="Proteomes" id="UP000249065">
    <property type="component" value="Unassembled WGS sequence"/>
</dbReference>
<comment type="caution">
    <text evidence="9">The sequence shown here is derived from an EMBL/GenBank/DDBJ whole genome shotgun (WGS) entry which is preliminary data.</text>
</comment>
<evidence type="ECO:0000313" key="10">
    <source>
        <dbReference type="Proteomes" id="UP000249065"/>
    </source>
</evidence>
<dbReference type="NCBIfam" id="TIGR00786">
    <property type="entry name" value="dctM"/>
    <property type="match status" value="1"/>
</dbReference>
<keyword evidence="4 7" id="KW-0812">Transmembrane</keyword>
<feature type="transmembrane region" description="Helical" evidence="7">
    <location>
        <begin position="54"/>
        <end position="73"/>
    </location>
</feature>
<dbReference type="EMBL" id="QLIX01000013">
    <property type="protein sequence ID" value="RAI57902.1"/>
    <property type="molecule type" value="Genomic_DNA"/>
</dbReference>
<comment type="function">
    <text evidence="7">Part of the tripartite ATP-independent periplasmic (TRAP) transport system.</text>
</comment>
<proteinExistence type="inferred from homology"/>
<dbReference type="GO" id="GO:0005886">
    <property type="term" value="C:plasma membrane"/>
    <property type="evidence" value="ECO:0007669"/>
    <property type="project" value="UniProtKB-SubCell"/>
</dbReference>
<feature type="transmembrane region" description="Helical" evidence="7">
    <location>
        <begin position="130"/>
        <end position="158"/>
    </location>
</feature>
<evidence type="ECO:0000313" key="9">
    <source>
        <dbReference type="EMBL" id="RAI57902.1"/>
    </source>
</evidence>
<evidence type="ECO:0000256" key="3">
    <source>
        <dbReference type="ARBA" id="ARBA00022519"/>
    </source>
</evidence>
<feature type="transmembrane region" description="Helical" evidence="7">
    <location>
        <begin position="317"/>
        <end position="341"/>
    </location>
</feature>
<feature type="transmembrane region" description="Helical" evidence="7">
    <location>
        <begin position="242"/>
        <end position="258"/>
    </location>
</feature>
<feature type="domain" description="TRAP C4-dicarboxylate transport system permease DctM subunit" evidence="8">
    <location>
        <begin position="9"/>
        <end position="418"/>
    </location>
</feature>
<evidence type="ECO:0000256" key="7">
    <source>
        <dbReference type="RuleBase" id="RU369079"/>
    </source>
</evidence>
<dbReference type="PANTHER" id="PTHR33362">
    <property type="entry name" value="SIALIC ACID TRAP TRANSPORTER PERMEASE PROTEIN SIAT-RELATED"/>
    <property type="match status" value="1"/>
</dbReference>
<gene>
    <name evidence="9" type="ORF">DOO78_16800</name>
</gene>
<dbReference type="AlphaFoldDB" id="A0A327M6I2"/>
<comment type="subunit">
    <text evidence="7">The complex comprises the extracytoplasmic solute receptor protein and the two transmembrane proteins.</text>
</comment>
<feature type="transmembrane region" description="Helical" evidence="7">
    <location>
        <begin position="85"/>
        <end position="110"/>
    </location>
</feature>
<organism evidence="9 10">
    <name type="scientific">Roseicella frigidaeris</name>
    <dbReference type="NCBI Taxonomy" id="2230885"/>
    <lineage>
        <taxon>Bacteria</taxon>
        <taxon>Pseudomonadati</taxon>
        <taxon>Pseudomonadota</taxon>
        <taxon>Alphaproteobacteria</taxon>
        <taxon>Acetobacterales</taxon>
        <taxon>Roseomonadaceae</taxon>
        <taxon>Roseicella</taxon>
    </lineage>
</organism>
<dbReference type="Pfam" id="PF06808">
    <property type="entry name" value="DctM"/>
    <property type="match status" value="1"/>
</dbReference>
<evidence type="ECO:0000256" key="4">
    <source>
        <dbReference type="ARBA" id="ARBA00022692"/>
    </source>
</evidence>
<keyword evidence="3 7" id="KW-0997">Cell inner membrane</keyword>
<accession>A0A327M6I2</accession>
<feature type="transmembrane region" description="Helical" evidence="7">
    <location>
        <begin position="361"/>
        <end position="387"/>
    </location>
</feature>
<feature type="transmembrane region" description="Helical" evidence="7">
    <location>
        <begin position="170"/>
        <end position="193"/>
    </location>
</feature>
<evidence type="ECO:0000259" key="8">
    <source>
        <dbReference type="Pfam" id="PF06808"/>
    </source>
</evidence>
<feature type="transmembrane region" description="Helical" evidence="7">
    <location>
        <begin position="399"/>
        <end position="422"/>
    </location>
</feature>
<sequence length="429" mass="45563">MTVALPSILLVLLFALNLPVAFAIAISALSFFFLADGLPLDIFFQKMVAATESYPLLAVPFFVLAGSLMNAAGITRRLLHLADALVGHLTGALAQACTVLATLLGGLTASSSADAAMLSKLFGPEMLRRGYSAAFAAAITSSAAIITALIPPGIGLIIYGYLADVSVGRLFLAGVVPGLLLAGSLFLTTWWIARRRGYRPTRPHFAGWGEVGRAAKEAVWALLIPVFIILGLRYGIFTTTEAGAITVLITLLIGALVYRELSWAKLPGVLRETVLDTSSVMLLICAASAFGFYLAWERLPPAMASWMVGLTRDPQMLLLLINVLLIVLGTAVEGTAALIILTPIFVPVILQFGIDPVQFGIVLVTNLTIAGITPPVGQMMFISCAVLRVPMEVYTVEILPFLAAMTAVLLLITFLPGLSLWLPDLVMGP</sequence>
<dbReference type="OrthoDB" id="7350150at2"/>
<keyword evidence="7" id="KW-0813">Transport</keyword>
<dbReference type="RefSeq" id="WP_111471019.1">
    <property type="nucleotide sequence ID" value="NZ_QLIX01000013.1"/>
</dbReference>
<feature type="transmembrane region" description="Helical" evidence="7">
    <location>
        <begin position="218"/>
        <end position="235"/>
    </location>
</feature>
<feature type="transmembrane region" description="Helical" evidence="7">
    <location>
        <begin position="7"/>
        <end position="34"/>
    </location>
</feature>
<reference evidence="10" key="1">
    <citation type="submission" date="2018-06" db="EMBL/GenBank/DDBJ databases">
        <authorList>
            <person name="Khan S.A."/>
        </authorList>
    </citation>
    <scope>NUCLEOTIDE SEQUENCE [LARGE SCALE GENOMIC DNA]</scope>
    <source>
        <strain evidence="10">DB-1506</strain>
    </source>
</reference>
<comment type="similarity">
    <text evidence="7">Belongs to the TRAP transporter large permease family.</text>
</comment>
<keyword evidence="10" id="KW-1185">Reference proteome</keyword>
<keyword evidence="5 7" id="KW-1133">Transmembrane helix</keyword>
<keyword evidence="6 7" id="KW-0472">Membrane</keyword>
<comment type="subcellular location">
    <subcellularLocation>
        <location evidence="1 7">Cell inner membrane</location>
        <topology evidence="1 7">Multi-pass membrane protein</topology>
    </subcellularLocation>
</comment>
<evidence type="ECO:0000256" key="2">
    <source>
        <dbReference type="ARBA" id="ARBA00022475"/>
    </source>
</evidence>